<dbReference type="InParanoid" id="A0A482X7D3"/>
<evidence type="ECO:0000256" key="1">
    <source>
        <dbReference type="SAM" id="MobiDB-lite"/>
    </source>
</evidence>
<protein>
    <submittedName>
        <fullName evidence="2">Uncharacterized protein</fullName>
    </submittedName>
</protein>
<keyword evidence="3" id="KW-1185">Reference proteome</keyword>
<dbReference type="PANTHER" id="PTHR11008:SF9">
    <property type="entry name" value="PROTEIN TAKEOUT-LIKE PROTEIN"/>
    <property type="match status" value="1"/>
</dbReference>
<dbReference type="AlphaFoldDB" id="A0A482X7D3"/>
<comment type="caution">
    <text evidence="2">The sequence shown here is derived from an EMBL/GenBank/DDBJ whole genome shotgun (WGS) entry which is preliminary data.</text>
</comment>
<feature type="region of interest" description="Disordered" evidence="1">
    <location>
        <begin position="24"/>
        <end position="57"/>
    </location>
</feature>
<evidence type="ECO:0000313" key="3">
    <source>
        <dbReference type="Proteomes" id="UP000291343"/>
    </source>
</evidence>
<reference evidence="2 3" key="1">
    <citation type="journal article" date="2017" name="Gigascience">
        <title>Genome sequence of the small brown planthopper, Laodelphax striatellus.</title>
        <authorList>
            <person name="Zhu J."/>
            <person name="Jiang F."/>
            <person name="Wang X."/>
            <person name="Yang P."/>
            <person name="Bao Y."/>
            <person name="Zhao W."/>
            <person name="Wang W."/>
            <person name="Lu H."/>
            <person name="Wang Q."/>
            <person name="Cui N."/>
            <person name="Li J."/>
            <person name="Chen X."/>
            <person name="Luo L."/>
            <person name="Yu J."/>
            <person name="Kang L."/>
            <person name="Cui F."/>
        </authorList>
    </citation>
    <scope>NUCLEOTIDE SEQUENCE [LARGE SCALE GENOMIC DNA]</scope>
    <source>
        <strain evidence="2">Lst14</strain>
    </source>
</reference>
<evidence type="ECO:0000313" key="2">
    <source>
        <dbReference type="EMBL" id="RZF41694.1"/>
    </source>
</evidence>
<sequence>MFNFFRSFKLEGSNWRKIKDRFRRKKKDNRHEEETVNSSHSEEAKPSTSRGSEDRNIGVEETELKGLVDSILLAFINNIKKFLQEHEPVTIPQLPVTSIEDENVKVQLAVKNLEIYKASSFRVNKLQNSIFHMTEAFNLTFPEMEYRGQYEVSGTVLGSSVKGKGKIRVYMTNLVTWGKAYATLKKGKVQLKRLNIDYTLEKITAKATGLKVSGKSDAEVEELLNSQLLNYFTKNERVVCDTISNIVVEHANVLLGTMGISEVLNWLIHFKPGHQAM</sequence>
<name>A0A482X7D3_LAOST</name>
<organism evidence="2 3">
    <name type="scientific">Laodelphax striatellus</name>
    <name type="common">Small brown planthopper</name>
    <name type="synonym">Delphax striatella</name>
    <dbReference type="NCBI Taxonomy" id="195883"/>
    <lineage>
        <taxon>Eukaryota</taxon>
        <taxon>Metazoa</taxon>
        <taxon>Ecdysozoa</taxon>
        <taxon>Arthropoda</taxon>
        <taxon>Hexapoda</taxon>
        <taxon>Insecta</taxon>
        <taxon>Pterygota</taxon>
        <taxon>Neoptera</taxon>
        <taxon>Paraneoptera</taxon>
        <taxon>Hemiptera</taxon>
        <taxon>Auchenorrhyncha</taxon>
        <taxon>Fulgoroidea</taxon>
        <taxon>Delphacidae</taxon>
        <taxon>Criomorphinae</taxon>
        <taxon>Laodelphax</taxon>
    </lineage>
</organism>
<dbReference type="Pfam" id="PF06585">
    <property type="entry name" value="JHBP"/>
    <property type="match status" value="1"/>
</dbReference>
<dbReference type="InterPro" id="IPR038606">
    <property type="entry name" value="To_sf"/>
</dbReference>
<gene>
    <name evidence="2" type="ORF">LSTR_LSTR011629</name>
</gene>
<dbReference type="InterPro" id="IPR010562">
    <property type="entry name" value="Haemolymph_juvenile_hormone-bd"/>
</dbReference>
<accession>A0A482X7D3</accession>
<dbReference type="OrthoDB" id="6614440at2759"/>
<feature type="compositionally biased region" description="Basic and acidic residues" evidence="1">
    <location>
        <begin position="29"/>
        <end position="57"/>
    </location>
</feature>
<proteinExistence type="predicted"/>
<dbReference type="SMR" id="A0A482X7D3"/>
<dbReference type="EMBL" id="QKKF02016501">
    <property type="protein sequence ID" value="RZF41694.1"/>
    <property type="molecule type" value="Genomic_DNA"/>
</dbReference>
<dbReference type="SMART" id="SM00700">
    <property type="entry name" value="JHBP"/>
    <property type="match status" value="1"/>
</dbReference>
<dbReference type="Proteomes" id="UP000291343">
    <property type="component" value="Unassembled WGS sequence"/>
</dbReference>
<dbReference type="Gene3D" id="3.15.10.30">
    <property type="entry name" value="Haemolymph juvenile hormone binding protein"/>
    <property type="match status" value="1"/>
</dbReference>
<dbReference type="PANTHER" id="PTHR11008">
    <property type="entry name" value="PROTEIN TAKEOUT-LIKE PROTEIN"/>
    <property type="match status" value="1"/>
</dbReference>